<dbReference type="RefSeq" id="XP_001593776.1">
    <property type="nucleotide sequence ID" value="XM_001593726.1"/>
</dbReference>
<reference evidence="2" key="1">
    <citation type="journal article" date="2017" name="Genome Biol. Evol.">
        <title>The complete genome sequence of the phytopathogenic fungus Sclerotinia sclerotiorum reveals insights into the genome architecture of broad host range pathogens.</title>
        <authorList>
            <person name="Derbyshire M."/>
            <person name="Denton-Giles M."/>
            <person name="Hegedus D."/>
            <person name="Seifbarghy S."/>
            <person name="Rollins J."/>
            <person name="van Kan J."/>
            <person name="Seidl M.F."/>
            <person name="Faino L."/>
            <person name="Mbengue M."/>
            <person name="Navaud O."/>
            <person name="Raffaele S."/>
            <person name="Hammond-Kosack K."/>
            <person name="Heard S."/>
            <person name="Oliver R."/>
        </authorList>
    </citation>
    <scope>NUCLEOTIDE SEQUENCE [LARGE SCALE GENOMIC DNA]</scope>
    <source>
        <strain evidence="2">ATCC 18683 / 1980 / Ss-1</strain>
    </source>
</reference>
<dbReference type="VEuPathDB" id="FungiDB:sscle_08g064940"/>
<evidence type="ECO:0000313" key="2">
    <source>
        <dbReference type="Proteomes" id="UP000177798"/>
    </source>
</evidence>
<accession>A0A1D9Q9U0</accession>
<dbReference type="AlphaFoldDB" id="A0A1D9Q9U0"/>
<proteinExistence type="predicted"/>
<protein>
    <submittedName>
        <fullName evidence="1">Uncharacterized protein</fullName>
    </submittedName>
</protein>
<dbReference type="KEGG" id="ssl:SS1G_05204"/>
<name>A0A1D9Q9U0_SCLS1</name>
<dbReference type="Proteomes" id="UP000177798">
    <property type="component" value="Chromosome 8"/>
</dbReference>
<evidence type="ECO:0000313" key="1">
    <source>
        <dbReference type="EMBL" id="APA11724.1"/>
    </source>
</evidence>
<sequence length="254" mass="28823">MAMELQPQDIEVGCILQPRREVGATRARTGPNIVGLVRTGVPYQWSPPTRIKNDKRGTEYSPIGHYFPTHKEEKKLHPKKYRSRYWLRGENFSETTLNEARSQRVYQRTIELRKYSMLRLPHVFTQPLSKFEPFGGCNSRAMDYCLDKSSYYRLMGRLGLRSGNDRSDIIEPGTHNNSIFSSISQLFNYLGGVYNSTEDDPSQSQAEPIYPGDDCKSLLFSLVSDILSMAELNLSSGVECFTKAKSTGMGLELA</sequence>
<dbReference type="EMBL" id="CP017821">
    <property type="protein sequence ID" value="APA11724.1"/>
    <property type="molecule type" value="Genomic_DNA"/>
</dbReference>
<gene>
    <name evidence="1" type="ORF">sscle_08g064940</name>
</gene>
<dbReference type="OrthoDB" id="3538694at2759"/>
<organism evidence="1 2">
    <name type="scientific">Sclerotinia sclerotiorum (strain ATCC 18683 / 1980 / Ss-1)</name>
    <name type="common">White mold</name>
    <name type="synonym">Whetzelinia sclerotiorum</name>
    <dbReference type="NCBI Taxonomy" id="665079"/>
    <lineage>
        <taxon>Eukaryota</taxon>
        <taxon>Fungi</taxon>
        <taxon>Dikarya</taxon>
        <taxon>Ascomycota</taxon>
        <taxon>Pezizomycotina</taxon>
        <taxon>Leotiomycetes</taxon>
        <taxon>Helotiales</taxon>
        <taxon>Sclerotiniaceae</taxon>
        <taxon>Sclerotinia</taxon>
    </lineage>
</organism>